<evidence type="ECO:0000313" key="1">
    <source>
        <dbReference type="EMBL" id="KIJ23123.1"/>
    </source>
</evidence>
<evidence type="ECO:0000313" key="2">
    <source>
        <dbReference type="Proteomes" id="UP000054279"/>
    </source>
</evidence>
<protein>
    <submittedName>
        <fullName evidence="1">Uncharacterized protein</fullName>
    </submittedName>
</protein>
<dbReference type="Gene3D" id="1.25.10.10">
    <property type="entry name" value="Leucine-rich Repeat Variant"/>
    <property type="match status" value="1"/>
</dbReference>
<dbReference type="EMBL" id="KN837796">
    <property type="protein sequence ID" value="KIJ23123.1"/>
    <property type="molecule type" value="Genomic_DNA"/>
</dbReference>
<dbReference type="OrthoDB" id="381190at2759"/>
<name>A0A0C9T2U1_SPHS4</name>
<dbReference type="Proteomes" id="UP000054279">
    <property type="component" value="Unassembled WGS sequence"/>
</dbReference>
<keyword evidence="2" id="KW-1185">Reference proteome</keyword>
<dbReference type="AlphaFoldDB" id="A0A0C9T2U1"/>
<dbReference type="InterPro" id="IPR016024">
    <property type="entry name" value="ARM-type_fold"/>
</dbReference>
<reference evidence="1 2" key="1">
    <citation type="submission" date="2014-06" db="EMBL/GenBank/DDBJ databases">
        <title>Evolutionary Origins and Diversification of the Mycorrhizal Mutualists.</title>
        <authorList>
            <consortium name="DOE Joint Genome Institute"/>
            <consortium name="Mycorrhizal Genomics Consortium"/>
            <person name="Kohler A."/>
            <person name="Kuo A."/>
            <person name="Nagy L.G."/>
            <person name="Floudas D."/>
            <person name="Copeland A."/>
            <person name="Barry K.W."/>
            <person name="Cichocki N."/>
            <person name="Veneault-Fourrey C."/>
            <person name="LaButti K."/>
            <person name="Lindquist E.A."/>
            <person name="Lipzen A."/>
            <person name="Lundell T."/>
            <person name="Morin E."/>
            <person name="Murat C."/>
            <person name="Riley R."/>
            <person name="Ohm R."/>
            <person name="Sun H."/>
            <person name="Tunlid A."/>
            <person name="Henrissat B."/>
            <person name="Grigoriev I.V."/>
            <person name="Hibbett D.S."/>
            <person name="Martin F."/>
        </authorList>
    </citation>
    <scope>NUCLEOTIDE SEQUENCE [LARGE SCALE GENOMIC DNA]</scope>
    <source>
        <strain evidence="1 2">SS14</strain>
    </source>
</reference>
<dbReference type="InterPro" id="IPR011989">
    <property type="entry name" value="ARM-like"/>
</dbReference>
<proteinExistence type="predicted"/>
<sequence>MQLSLSNLSPLELIFVDICDSKESVQKDAVNRLHSYVLSKVTSPLISKDWEEKVAKCILDLIKSREIGQQRGAILAIGIMIEIFKEDPLENTRNLFRFYNHLTSVLRDARDHGLILSASQLVGRLTEISANSLGDRFVEEQIPNFIEMSSSDGAPALGAVLVLKEFARHSPSSFSPHLSPTFRSVSGFLRSLQAEVRHAAADIIGYILTSMGPRDFESYRVTITGLFVRIQQGLESNSPPILHGSLLALQELFLCAEKEMLQSEFVTMCEAVLRFRSHADAPIRAVVISMLPILARYDTQIFLDHFFNVSASFLVQRLESVDGPAGLYFKAFLDHVKLTSVQRILQLDKCLLPLRKISYRM</sequence>
<organism evidence="1 2">
    <name type="scientific">Sphaerobolus stellatus (strain SS14)</name>
    <dbReference type="NCBI Taxonomy" id="990650"/>
    <lineage>
        <taxon>Eukaryota</taxon>
        <taxon>Fungi</taxon>
        <taxon>Dikarya</taxon>
        <taxon>Basidiomycota</taxon>
        <taxon>Agaricomycotina</taxon>
        <taxon>Agaricomycetes</taxon>
        <taxon>Phallomycetidae</taxon>
        <taxon>Geastrales</taxon>
        <taxon>Sphaerobolaceae</taxon>
        <taxon>Sphaerobolus</taxon>
    </lineage>
</organism>
<accession>A0A0C9T2U1</accession>
<gene>
    <name evidence="1" type="ORF">M422DRAFT_56957</name>
</gene>
<dbReference type="HOGENOM" id="CLU_767626_0_0_1"/>
<dbReference type="SUPFAM" id="SSF48371">
    <property type="entry name" value="ARM repeat"/>
    <property type="match status" value="1"/>
</dbReference>